<accession>H7EHL3</accession>
<protein>
    <submittedName>
        <fullName evidence="6">ABC transporter related protein</fullName>
    </submittedName>
</protein>
<dbReference type="PATRIC" id="fig|907348.3.peg.282"/>
<dbReference type="InterPro" id="IPR027417">
    <property type="entry name" value="P-loop_NTPase"/>
</dbReference>
<feature type="compositionally biased region" description="Basic and acidic residues" evidence="4">
    <location>
        <begin position="155"/>
        <end position="184"/>
    </location>
</feature>
<keyword evidence="2" id="KW-0547">Nucleotide-binding</keyword>
<evidence type="ECO:0000256" key="4">
    <source>
        <dbReference type="SAM" id="MobiDB-lite"/>
    </source>
</evidence>
<feature type="compositionally biased region" description="Basic and acidic residues" evidence="4">
    <location>
        <begin position="56"/>
        <end position="87"/>
    </location>
</feature>
<dbReference type="InterPro" id="IPR003593">
    <property type="entry name" value="AAA+_ATPase"/>
</dbReference>
<feature type="compositionally biased region" description="Basic and acidic residues" evidence="4">
    <location>
        <begin position="284"/>
        <end position="293"/>
    </location>
</feature>
<dbReference type="eggNOG" id="COG1137">
    <property type="taxonomic scope" value="Bacteria"/>
</dbReference>
<organism evidence="6 7">
    <name type="scientific">Treponema saccharophilum DSM 2985</name>
    <dbReference type="NCBI Taxonomy" id="907348"/>
    <lineage>
        <taxon>Bacteria</taxon>
        <taxon>Pseudomonadati</taxon>
        <taxon>Spirochaetota</taxon>
        <taxon>Spirochaetia</taxon>
        <taxon>Spirochaetales</taxon>
        <taxon>Treponemataceae</taxon>
        <taxon>Treponema</taxon>
    </lineage>
</organism>
<gene>
    <name evidence="6" type="ORF">TresaDRAFT_2612</name>
</gene>
<evidence type="ECO:0000256" key="1">
    <source>
        <dbReference type="ARBA" id="ARBA00022448"/>
    </source>
</evidence>
<evidence type="ECO:0000313" key="6">
    <source>
        <dbReference type="EMBL" id="EIC02959.1"/>
    </source>
</evidence>
<keyword evidence="1" id="KW-0813">Transport</keyword>
<dbReference type="InterPro" id="IPR003439">
    <property type="entry name" value="ABC_transporter-like_ATP-bd"/>
</dbReference>
<sequence length="645" mass="70631">MNFPKPSESESLDALNGVPTTMDIYDSLDSLFSPQKIPAEPVPAPRPSLFRTLLEKIAGKRERKAERGKRRAESGERRAKSGERKGESAIGFDGEMRNGESNFVEAERGERRAESGERKIESAIGSDGEMRNGESNLARTESGERKGEGAIGSGEDMRNGESGKLKVESAIGSDKEIRNRESNFVEAEKGKLEEEIAQLKAEIAVLKAESGKRRAESGKLKVESAIGSGEDMRNGESNLARAESGERKGESAIGSDGEMRNGESNLAEAESGERKIESAIGSDGEMRNGETDIAKAGGDEGEVSSDMESEGTEGARISLEKDGEFGRRKRAHVLKAEGLKKVFGKKTAVFDVSFEVHTGEIVGLLGPNGAGKTTSFYMVVGFHKPTLGRIRLDDDDITELPMYKRAQLGIAYLPQEASVFKKLTVEENIWAILEMRKELSDEETIAAIPKAWKKLSEKGRRKILEATGDDKIAREDGSWSPDAEETDAILQKCGELSRGDKSKLLRAGKREILENLIAEFTIGHIRKQFAYTLSGGERRRTEIARALANNPKFILLDEPFAGIDPIAVSDIKGIIRHLAKRGIGVLITDHNVRDTLEITERAYIVSREDEMGGNIGGHILVSGDKKTIIENPEARHIYLGDNFKM</sequence>
<dbReference type="SMART" id="SM00382">
    <property type="entry name" value="AAA"/>
    <property type="match status" value="1"/>
</dbReference>
<dbReference type="Proteomes" id="UP000003571">
    <property type="component" value="Unassembled WGS sequence"/>
</dbReference>
<dbReference type="PANTHER" id="PTHR45772">
    <property type="entry name" value="CONSERVED COMPONENT OF ABC TRANSPORTER FOR NATURAL AMINO ACIDS-RELATED"/>
    <property type="match status" value="1"/>
</dbReference>
<dbReference type="STRING" id="907348.TresaDRAFT_2612"/>
<feature type="domain" description="ABC transporter" evidence="5">
    <location>
        <begin position="334"/>
        <end position="641"/>
    </location>
</feature>
<comment type="caution">
    <text evidence="6">The sequence shown here is derived from an EMBL/GenBank/DDBJ whole genome shotgun (WGS) entry which is preliminary data.</text>
</comment>
<name>H7EHL3_9SPIR</name>
<keyword evidence="7" id="KW-1185">Reference proteome</keyword>
<evidence type="ECO:0000259" key="5">
    <source>
        <dbReference type="PROSITE" id="PS50893"/>
    </source>
</evidence>
<dbReference type="AlphaFoldDB" id="H7EHL3"/>
<dbReference type="SUPFAM" id="SSF52540">
    <property type="entry name" value="P-loop containing nucleoside triphosphate hydrolases"/>
    <property type="match status" value="1"/>
</dbReference>
<evidence type="ECO:0000313" key="7">
    <source>
        <dbReference type="Proteomes" id="UP000003571"/>
    </source>
</evidence>
<dbReference type="Gene3D" id="3.40.50.300">
    <property type="entry name" value="P-loop containing nucleotide triphosphate hydrolases"/>
    <property type="match status" value="1"/>
</dbReference>
<keyword evidence="3" id="KW-0067">ATP-binding</keyword>
<dbReference type="GO" id="GO:0043190">
    <property type="term" value="C:ATP-binding cassette (ABC) transporter complex"/>
    <property type="evidence" value="ECO:0007669"/>
    <property type="project" value="InterPro"/>
</dbReference>
<dbReference type="GO" id="GO:0016887">
    <property type="term" value="F:ATP hydrolysis activity"/>
    <property type="evidence" value="ECO:0007669"/>
    <property type="project" value="InterPro"/>
</dbReference>
<reference evidence="6 7" key="1">
    <citation type="submission" date="2011-09" db="EMBL/GenBank/DDBJ databases">
        <title>The draft genome of Treponema saccharophilum DSM 2985.</title>
        <authorList>
            <consortium name="US DOE Joint Genome Institute (JGI-PGF)"/>
            <person name="Lucas S."/>
            <person name="Copeland A."/>
            <person name="Lapidus A."/>
            <person name="Glavina del Rio T."/>
            <person name="Dalin E."/>
            <person name="Tice H."/>
            <person name="Bruce D."/>
            <person name="Goodwin L."/>
            <person name="Pitluck S."/>
            <person name="Peters L."/>
            <person name="Kyrpides N."/>
            <person name="Mavromatis K."/>
            <person name="Ivanova N."/>
            <person name="Markowitz V."/>
            <person name="Cheng J.-F."/>
            <person name="Hugenholtz P."/>
            <person name="Woyke T."/>
            <person name="Wu D."/>
            <person name="Gronow S."/>
            <person name="Wellnitz S."/>
            <person name="Brambilla E."/>
            <person name="Klenk H.-P."/>
            <person name="Eisen J.A."/>
        </authorList>
    </citation>
    <scope>NUCLEOTIDE SEQUENCE [LARGE SCALE GENOMIC DNA]</scope>
    <source>
        <strain evidence="6 7">DSM 2985</strain>
    </source>
</reference>
<dbReference type="GO" id="GO:0055085">
    <property type="term" value="P:transmembrane transport"/>
    <property type="evidence" value="ECO:0007669"/>
    <property type="project" value="InterPro"/>
</dbReference>
<dbReference type="InterPro" id="IPR051120">
    <property type="entry name" value="ABC_AA/LPS_Transport"/>
</dbReference>
<dbReference type="CDD" id="cd03218">
    <property type="entry name" value="ABC_YhbG"/>
    <property type="match status" value="1"/>
</dbReference>
<feature type="region of interest" description="Disordered" evidence="4">
    <location>
        <begin position="209"/>
        <end position="321"/>
    </location>
</feature>
<feature type="region of interest" description="Disordered" evidence="4">
    <location>
        <begin position="56"/>
        <end position="184"/>
    </location>
</feature>
<dbReference type="Pfam" id="PF00005">
    <property type="entry name" value="ABC_tran"/>
    <property type="match status" value="1"/>
</dbReference>
<dbReference type="GO" id="GO:0005524">
    <property type="term" value="F:ATP binding"/>
    <property type="evidence" value="ECO:0007669"/>
    <property type="project" value="UniProtKB-KW"/>
</dbReference>
<evidence type="ECO:0000256" key="3">
    <source>
        <dbReference type="ARBA" id="ARBA00022840"/>
    </source>
</evidence>
<evidence type="ECO:0000256" key="2">
    <source>
        <dbReference type="ARBA" id="ARBA00022741"/>
    </source>
</evidence>
<dbReference type="PROSITE" id="PS50893">
    <property type="entry name" value="ABC_TRANSPORTER_2"/>
    <property type="match status" value="1"/>
</dbReference>
<feature type="compositionally biased region" description="Basic and acidic residues" evidence="4">
    <location>
        <begin position="209"/>
        <end position="222"/>
    </location>
</feature>
<dbReference type="InterPro" id="IPR030921">
    <property type="entry name" value="LPS_export_LptB"/>
</dbReference>
<dbReference type="EMBL" id="AGRW01000028">
    <property type="protein sequence ID" value="EIC02959.1"/>
    <property type="molecule type" value="Genomic_DNA"/>
</dbReference>
<dbReference type="PANTHER" id="PTHR45772:SF10">
    <property type="entry name" value="LIPOPOLYSACCHARIDE EXPORT SYSTEM ATP-BINDING PROTEIN LPTB"/>
    <property type="match status" value="1"/>
</dbReference>
<feature type="compositionally biased region" description="Acidic residues" evidence="4">
    <location>
        <begin position="299"/>
        <end position="311"/>
    </location>
</feature>
<feature type="region of interest" description="Disordered" evidence="4">
    <location>
        <begin position="1"/>
        <end position="20"/>
    </location>
</feature>
<feature type="compositionally biased region" description="Basic and acidic residues" evidence="4">
    <location>
        <begin position="105"/>
        <end position="121"/>
    </location>
</feature>
<proteinExistence type="predicted"/>